<feature type="transmembrane region" description="Helical" evidence="1">
    <location>
        <begin position="158"/>
        <end position="177"/>
    </location>
</feature>
<dbReference type="InterPro" id="IPR000160">
    <property type="entry name" value="GGDEF_dom"/>
</dbReference>
<dbReference type="GO" id="GO:0007165">
    <property type="term" value="P:signal transduction"/>
    <property type="evidence" value="ECO:0007669"/>
    <property type="project" value="InterPro"/>
</dbReference>
<dbReference type="FunFam" id="3.30.70.270:FF:000001">
    <property type="entry name" value="Diguanylate cyclase domain protein"/>
    <property type="match status" value="1"/>
</dbReference>
<evidence type="ECO:0000259" key="3">
    <source>
        <dbReference type="PROSITE" id="PS50887"/>
    </source>
</evidence>
<dbReference type="GO" id="GO:0016020">
    <property type="term" value="C:membrane"/>
    <property type="evidence" value="ECO:0007669"/>
    <property type="project" value="InterPro"/>
</dbReference>
<evidence type="ECO:0000313" key="5">
    <source>
        <dbReference type="Proteomes" id="UP000694660"/>
    </source>
</evidence>
<dbReference type="PROSITE" id="PS50885">
    <property type="entry name" value="HAMP"/>
    <property type="match status" value="1"/>
</dbReference>
<dbReference type="Gene3D" id="3.30.70.270">
    <property type="match status" value="1"/>
</dbReference>
<dbReference type="Proteomes" id="UP000694660">
    <property type="component" value="Unassembled WGS sequence"/>
</dbReference>
<dbReference type="InterPro" id="IPR033417">
    <property type="entry name" value="CHASE8"/>
</dbReference>
<feature type="domain" description="GGDEF" evidence="3">
    <location>
        <begin position="275"/>
        <end position="408"/>
    </location>
</feature>
<dbReference type="NCBIfam" id="TIGR00254">
    <property type="entry name" value="GGDEF"/>
    <property type="match status" value="1"/>
</dbReference>
<dbReference type="AlphaFoldDB" id="A0A944DD62"/>
<keyword evidence="1" id="KW-0472">Membrane</keyword>
<dbReference type="SUPFAM" id="SSF55073">
    <property type="entry name" value="Nucleotide cyclase"/>
    <property type="match status" value="1"/>
</dbReference>
<dbReference type="InterPro" id="IPR003660">
    <property type="entry name" value="HAMP_dom"/>
</dbReference>
<dbReference type="RefSeq" id="WP_214363234.1">
    <property type="nucleotide sequence ID" value="NZ_JAEKFT010000027.1"/>
</dbReference>
<dbReference type="InterPro" id="IPR052163">
    <property type="entry name" value="DGC-Regulatory_Protein"/>
</dbReference>
<dbReference type="GO" id="GO:0003824">
    <property type="term" value="F:catalytic activity"/>
    <property type="evidence" value="ECO:0007669"/>
    <property type="project" value="UniProtKB-ARBA"/>
</dbReference>
<keyword evidence="5" id="KW-1185">Reference proteome</keyword>
<dbReference type="Gene3D" id="6.10.340.10">
    <property type="match status" value="1"/>
</dbReference>
<dbReference type="CDD" id="cd01949">
    <property type="entry name" value="GGDEF"/>
    <property type="match status" value="1"/>
</dbReference>
<evidence type="ECO:0000259" key="2">
    <source>
        <dbReference type="PROSITE" id="PS50885"/>
    </source>
</evidence>
<name>A0A944DD62_DENI1</name>
<dbReference type="EMBL" id="JAEKFT010000027">
    <property type="protein sequence ID" value="MBT0963297.1"/>
    <property type="molecule type" value="Genomic_DNA"/>
</dbReference>
<organism evidence="4 5">
    <name type="scientific">Denitromonas iodatirespirans</name>
    <dbReference type="NCBI Taxonomy" id="2795389"/>
    <lineage>
        <taxon>Bacteria</taxon>
        <taxon>Pseudomonadati</taxon>
        <taxon>Pseudomonadota</taxon>
        <taxon>Betaproteobacteria</taxon>
        <taxon>Rhodocyclales</taxon>
        <taxon>Zoogloeaceae</taxon>
        <taxon>Denitromonas</taxon>
    </lineage>
</organism>
<keyword evidence="1" id="KW-1133">Transmembrane helix</keyword>
<protein>
    <submittedName>
        <fullName evidence="4">Diguanylate cyclase</fullName>
    </submittedName>
</protein>
<feature type="transmembrane region" description="Helical" evidence="1">
    <location>
        <begin position="16"/>
        <end position="38"/>
    </location>
</feature>
<dbReference type="InterPro" id="IPR029787">
    <property type="entry name" value="Nucleotide_cyclase"/>
</dbReference>
<dbReference type="PANTHER" id="PTHR46663">
    <property type="entry name" value="DIGUANYLATE CYCLASE DGCT-RELATED"/>
    <property type="match status" value="1"/>
</dbReference>
<evidence type="ECO:0000256" key="1">
    <source>
        <dbReference type="SAM" id="Phobius"/>
    </source>
</evidence>
<comment type="caution">
    <text evidence="4">The sequence shown here is derived from an EMBL/GenBank/DDBJ whole genome shotgun (WGS) entry which is preliminary data.</text>
</comment>
<dbReference type="Pfam" id="PF00990">
    <property type="entry name" value="GGDEF"/>
    <property type="match status" value="1"/>
</dbReference>
<sequence>MKLKDRFSGLPIQSKLSFINVIAVMVALLPVVAITLGYEYYSIRRSIVAEAEVQASIIRDNIVAATAFSDAAAAGEILHALRASPHVRQGAVFLPDGTVLAQYLAPTEGTKPPPNPVFPDATSDLGGSIVVSRAVRLKQDIVGALVIETSTAPLRDRLTVYLLVVLFSTAVGVAIAWRLSKWLKESITGPLSELLALANYVSEHQDYPPPRQGDYGSDEIGKLSHAFDDMLSGIRRRDLKLSQMAYYDNVTGLANRHYFMERLHQAVASTSRYGTRCCLMFIDLDNFKTVNDTHGHDVGDALLREVARRLTQVSRNNDFVCRIGGDEFAVIVDGVTDLSGPSVLAGKIVDALCSPEVIDGKELVIGASIGLAGCPEHANTVDELLRTADCAMYRAKTEGKNGFRIYSPDMSDTPPPREATRP</sequence>
<proteinExistence type="predicted"/>
<evidence type="ECO:0000313" key="4">
    <source>
        <dbReference type="EMBL" id="MBT0963297.1"/>
    </source>
</evidence>
<dbReference type="PANTHER" id="PTHR46663:SF2">
    <property type="entry name" value="GGDEF DOMAIN-CONTAINING PROTEIN"/>
    <property type="match status" value="1"/>
</dbReference>
<accession>A0A944DD62</accession>
<dbReference type="InterPro" id="IPR043128">
    <property type="entry name" value="Rev_trsase/Diguanyl_cyclase"/>
</dbReference>
<reference evidence="5" key="1">
    <citation type="journal article" date="2022" name="ISME J.">
        <title>Genetic and phylogenetic analysis of dissimilatory iodate-reducing bacteria identifies potential niches across the world's oceans.</title>
        <authorList>
            <person name="Reyes-Umana V."/>
            <person name="Henning Z."/>
            <person name="Lee K."/>
            <person name="Barnum T.P."/>
            <person name="Coates J.D."/>
        </authorList>
    </citation>
    <scope>NUCLEOTIDE SEQUENCE [LARGE SCALE GENOMIC DNA]</scope>
    <source>
        <strain evidence="5">IR12</strain>
    </source>
</reference>
<dbReference type="SMART" id="SM00267">
    <property type="entry name" value="GGDEF"/>
    <property type="match status" value="1"/>
</dbReference>
<gene>
    <name evidence="4" type="ORF">I8J34_19105</name>
</gene>
<keyword evidence="1" id="KW-0812">Transmembrane</keyword>
<dbReference type="Pfam" id="PF17152">
    <property type="entry name" value="CHASE8"/>
    <property type="match status" value="1"/>
</dbReference>
<dbReference type="PROSITE" id="PS50887">
    <property type="entry name" value="GGDEF"/>
    <property type="match status" value="1"/>
</dbReference>
<feature type="domain" description="HAMP" evidence="2">
    <location>
        <begin position="185"/>
        <end position="239"/>
    </location>
</feature>